<accession>A0AAJ4XB77</accession>
<feature type="domain" description="FecR protein" evidence="2">
    <location>
        <begin position="189"/>
        <end position="286"/>
    </location>
</feature>
<sequence>MEKKDQLKKEELKHLIQKYKDNQLTTDEIQRLKEAFHTEEFESIFDQATEEFFLEIRDPSREIDSENLYNSISRKIYLQKKQPYRLRNWFYITAASVAATILLFFYFNTSIISNSTEEIALAKQEKNIILPGGAKAKLVLEDGQIVDLANLPADTTLQLAGYTIIKNAKGELTYTLKDSKLASAGLYNTIVTPRGGEYNLQLPDGSKISVNASSTIRYPLQFDREKREVELDGEAYFEVKQMVKNNKTIPFIVKTREQTLKVLGTSFNINSYSDRIETTLVEGKVELSYPNSKGRLLNPNQQSRYHSKDESFDIKDVDPFYMIAWKNGNFAFENASLSTVMKDLERWYDVEVEYRGNISKIRFSGTISKYEHIEKVLKAIELTGSVKFKIEERRIIVMN</sequence>
<evidence type="ECO:0000313" key="5">
    <source>
        <dbReference type="Proteomes" id="UP000215355"/>
    </source>
</evidence>
<protein>
    <submittedName>
        <fullName evidence="4">Fec operon regulator FecR</fullName>
    </submittedName>
</protein>
<name>A0AAJ4XB77_9SPHI</name>
<dbReference type="Proteomes" id="UP000215355">
    <property type="component" value="Chromosome 1"/>
</dbReference>
<evidence type="ECO:0000259" key="3">
    <source>
        <dbReference type="Pfam" id="PF16344"/>
    </source>
</evidence>
<evidence type="ECO:0000259" key="2">
    <source>
        <dbReference type="Pfam" id="PF04773"/>
    </source>
</evidence>
<dbReference type="InterPro" id="IPR032508">
    <property type="entry name" value="FecR_C"/>
</dbReference>
<gene>
    <name evidence="4" type="ORF">SAMEA4412673_01626</name>
</gene>
<organism evidence="4 5">
    <name type="scientific">Sphingobacterium mizutaii</name>
    <dbReference type="NCBI Taxonomy" id="1010"/>
    <lineage>
        <taxon>Bacteria</taxon>
        <taxon>Pseudomonadati</taxon>
        <taxon>Bacteroidota</taxon>
        <taxon>Sphingobacteriia</taxon>
        <taxon>Sphingobacteriales</taxon>
        <taxon>Sphingobacteriaceae</taxon>
        <taxon>Sphingobacterium</taxon>
    </lineage>
</organism>
<feature type="domain" description="Protein FecR C-terminal" evidence="3">
    <location>
        <begin position="330"/>
        <end position="397"/>
    </location>
</feature>
<dbReference type="KEGG" id="smiz:4412673_01626"/>
<dbReference type="Gene3D" id="2.60.120.1440">
    <property type="match status" value="1"/>
</dbReference>
<keyword evidence="1" id="KW-0812">Transmembrane</keyword>
<dbReference type="PANTHER" id="PTHR30273">
    <property type="entry name" value="PERIPLASMIC SIGNAL SENSOR AND SIGMA FACTOR ACTIVATOR FECR-RELATED"/>
    <property type="match status" value="1"/>
</dbReference>
<evidence type="ECO:0000313" key="4">
    <source>
        <dbReference type="EMBL" id="SNV48836.1"/>
    </source>
</evidence>
<dbReference type="PANTHER" id="PTHR30273:SF2">
    <property type="entry name" value="PROTEIN FECR"/>
    <property type="match status" value="1"/>
</dbReference>
<dbReference type="AlphaFoldDB" id="A0AAJ4XB77"/>
<dbReference type="InterPro" id="IPR012373">
    <property type="entry name" value="Ferrdict_sens_TM"/>
</dbReference>
<dbReference type="Gene3D" id="3.55.50.30">
    <property type="match status" value="1"/>
</dbReference>
<keyword evidence="1" id="KW-1133">Transmembrane helix</keyword>
<keyword evidence="1" id="KW-0472">Membrane</keyword>
<feature type="transmembrane region" description="Helical" evidence="1">
    <location>
        <begin position="89"/>
        <end position="107"/>
    </location>
</feature>
<dbReference type="InterPro" id="IPR006860">
    <property type="entry name" value="FecR"/>
</dbReference>
<dbReference type="Pfam" id="PF16344">
    <property type="entry name" value="FecR_C"/>
    <property type="match status" value="1"/>
</dbReference>
<dbReference type="Pfam" id="PF04773">
    <property type="entry name" value="FecR"/>
    <property type="match status" value="1"/>
</dbReference>
<dbReference type="GO" id="GO:0016989">
    <property type="term" value="F:sigma factor antagonist activity"/>
    <property type="evidence" value="ECO:0007669"/>
    <property type="project" value="TreeGrafter"/>
</dbReference>
<dbReference type="EMBL" id="LT906468">
    <property type="protein sequence ID" value="SNV48836.1"/>
    <property type="molecule type" value="Genomic_DNA"/>
</dbReference>
<reference evidence="4 5" key="1">
    <citation type="submission" date="2017-06" db="EMBL/GenBank/DDBJ databases">
        <authorList>
            <consortium name="Pathogen Informatics"/>
        </authorList>
    </citation>
    <scope>NUCLEOTIDE SEQUENCE [LARGE SCALE GENOMIC DNA]</scope>
    <source>
        <strain evidence="4 5">NCTC12149</strain>
    </source>
</reference>
<proteinExistence type="predicted"/>
<evidence type="ECO:0000256" key="1">
    <source>
        <dbReference type="SAM" id="Phobius"/>
    </source>
</evidence>